<dbReference type="EMBL" id="BEXD01003883">
    <property type="protein sequence ID" value="GBC03408.1"/>
    <property type="molecule type" value="Genomic_DNA"/>
</dbReference>
<dbReference type="OrthoDB" id="298084at2759"/>
<name>A0A2Z6RKH6_9GLOM</name>
<comment type="caution">
    <text evidence="3">The sequence shown here is derived from an EMBL/GenBank/DDBJ whole genome shotgun (WGS) entry which is preliminary data.</text>
</comment>
<evidence type="ECO:0000313" key="4">
    <source>
        <dbReference type="EMBL" id="GES86433.1"/>
    </source>
</evidence>
<dbReference type="InterPro" id="IPR000210">
    <property type="entry name" value="BTB/POZ_dom"/>
</dbReference>
<dbReference type="Proteomes" id="UP000247702">
    <property type="component" value="Unassembled WGS sequence"/>
</dbReference>
<evidence type="ECO:0000313" key="3">
    <source>
        <dbReference type="EMBL" id="GBC03408.1"/>
    </source>
</evidence>
<dbReference type="SMART" id="SM00225">
    <property type="entry name" value="BTB"/>
    <property type="match status" value="1"/>
</dbReference>
<evidence type="ECO:0000313" key="5">
    <source>
        <dbReference type="Proteomes" id="UP000247702"/>
    </source>
</evidence>
<dbReference type="PANTHER" id="PTHR24410">
    <property type="entry name" value="HL07962P-RELATED"/>
    <property type="match status" value="1"/>
</dbReference>
<dbReference type="CDD" id="cd18186">
    <property type="entry name" value="BTB_POZ_ZBTB_KLHL-like"/>
    <property type="match status" value="1"/>
</dbReference>
<dbReference type="PROSITE" id="PS50097">
    <property type="entry name" value="BTB"/>
    <property type="match status" value="1"/>
</dbReference>
<evidence type="ECO:0008006" key="6">
    <source>
        <dbReference type="Google" id="ProtNLM"/>
    </source>
</evidence>
<gene>
    <name evidence="4" type="ORF">RCL2_001348800</name>
    <name evidence="3" type="ORF">RclHR1_05100004</name>
</gene>
<organism evidence="3 5">
    <name type="scientific">Rhizophagus clarus</name>
    <dbReference type="NCBI Taxonomy" id="94130"/>
    <lineage>
        <taxon>Eukaryota</taxon>
        <taxon>Fungi</taxon>
        <taxon>Fungi incertae sedis</taxon>
        <taxon>Mucoromycota</taxon>
        <taxon>Glomeromycotina</taxon>
        <taxon>Glomeromycetes</taxon>
        <taxon>Glomerales</taxon>
        <taxon>Glomeraceae</taxon>
        <taxon>Rhizophagus</taxon>
    </lineage>
</organism>
<dbReference type="Proteomes" id="UP000615446">
    <property type="component" value="Unassembled WGS sequence"/>
</dbReference>
<dbReference type="PROSITE" id="PS51886">
    <property type="entry name" value="TLDC"/>
    <property type="match status" value="1"/>
</dbReference>
<dbReference type="InterPro" id="IPR011333">
    <property type="entry name" value="SKP1/BTB/POZ_sf"/>
</dbReference>
<dbReference type="Pfam" id="PF00651">
    <property type="entry name" value="BTB"/>
    <property type="match status" value="1"/>
</dbReference>
<reference evidence="4" key="2">
    <citation type="submission" date="2019-10" db="EMBL/GenBank/DDBJ databases">
        <title>Conservation and host-specific expression of non-tandemly repeated heterogenous ribosome RNA gene in arbuscular mycorrhizal fungi.</title>
        <authorList>
            <person name="Maeda T."/>
            <person name="Kobayashi Y."/>
            <person name="Nakagawa T."/>
            <person name="Ezawa T."/>
            <person name="Yamaguchi K."/>
            <person name="Bino T."/>
            <person name="Nishimoto Y."/>
            <person name="Shigenobu S."/>
            <person name="Kawaguchi M."/>
        </authorList>
    </citation>
    <scope>NUCLEOTIDE SEQUENCE</scope>
    <source>
        <strain evidence="4">HR1</strain>
    </source>
</reference>
<reference evidence="3 5" key="1">
    <citation type="submission" date="2017-11" db="EMBL/GenBank/DDBJ databases">
        <title>The genome of Rhizophagus clarus HR1 reveals common genetic basis of auxotrophy among arbuscular mycorrhizal fungi.</title>
        <authorList>
            <person name="Kobayashi Y."/>
        </authorList>
    </citation>
    <scope>NUCLEOTIDE SEQUENCE [LARGE SCALE GENOMIC DNA]</scope>
    <source>
        <strain evidence="3 5">HR1</strain>
    </source>
</reference>
<sequence>MSSKFLEELSDDYEKLLETEIGYDVVIYAGEESDIKEIHAHSNILCIRSRYFRTAFSNEWAEKKDGKFIFKKPNISPHLFNIILRFIYSGNIELKNLQGPDILKLLIAVDELDIQRLVSHIQEYLIKHQTEFLHQNPSGILETVYQHETFTYLWDFYLEKICEKPKILFNSDTFINLKAPLLELLLKRNNLNMDEIEIWEGLLKWSFAQQNIENYDPTNLSNDDIIKIKRSLHRFIPLIGFYNIEPTDFFYKVYNYKDILPQDLMHDLLEFHIIPNVKPKTNVPQPRKSNFGSTLIQPNHIPLFASWIDKNDSLYYDNKNVPYDFKLLYHSGRDGFDAASFHKNCDNKGATIWVAKIQGTTQLVGGYNPLDWNGNGVWKTTRDSFLFNFTDGNNISTAKLGYVKNPGWAVYCANNQGPHMGGFLCHGNNDWRNCDVSANYYPNIGIPNISDIPSFTVKVYEVFQVIKK</sequence>
<dbReference type="InterPro" id="IPR051481">
    <property type="entry name" value="BTB-POZ/Galectin-3-binding"/>
</dbReference>
<dbReference type="EMBL" id="BLAL01000160">
    <property type="protein sequence ID" value="GES86433.1"/>
    <property type="molecule type" value="Genomic_DNA"/>
</dbReference>
<dbReference type="Pfam" id="PF07534">
    <property type="entry name" value="TLD"/>
    <property type="match status" value="1"/>
</dbReference>
<dbReference type="SUPFAM" id="SSF54695">
    <property type="entry name" value="POZ domain"/>
    <property type="match status" value="1"/>
</dbReference>
<evidence type="ECO:0000259" key="2">
    <source>
        <dbReference type="PROSITE" id="PS51886"/>
    </source>
</evidence>
<dbReference type="AlphaFoldDB" id="A0A2Z6RKH6"/>
<dbReference type="InterPro" id="IPR006571">
    <property type="entry name" value="TLDc_dom"/>
</dbReference>
<accession>A0A2Z6RKH6</accession>
<dbReference type="PANTHER" id="PTHR24410:SF23">
    <property type="entry name" value="BTB DOMAIN-CONTAINING PROTEIN-RELATED"/>
    <property type="match status" value="1"/>
</dbReference>
<evidence type="ECO:0000259" key="1">
    <source>
        <dbReference type="PROSITE" id="PS50097"/>
    </source>
</evidence>
<dbReference type="Gene3D" id="3.30.710.10">
    <property type="entry name" value="Potassium Channel Kv1.1, Chain A"/>
    <property type="match status" value="1"/>
</dbReference>
<feature type="domain" description="TLDc" evidence="2">
    <location>
        <begin position="294"/>
        <end position="468"/>
    </location>
</feature>
<feature type="domain" description="BTB" evidence="1">
    <location>
        <begin position="23"/>
        <end position="96"/>
    </location>
</feature>
<keyword evidence="5" id="KW-1185">Reference proteome</keyword>
<proteinExistence type="predicted"/>
<protein>
    <recommendedName>
        <fullName evidence="6">BTB domain-containing protein</fullName>
    </recommendedName>
</protein>